<reference evidence="1" key="1">
    <citation type="submission" date="2021-01" db="EMBL/GenBank/DDBJ databases">
        <authorList>
            <consortium name="Genoscope - CEA"/>
            <person name="William W."/>
        </authorList>
    </citation>
    <scope>NUCLEOTIDE SEQUENCE</scope>
</reference>
<gene>
    <name evidence="1" type="ORF">PSON_ATCC_30995.1.T0060488</name>
</gene>
<evidence type="ECO:0000313" key="1">
    <source>
        <dbReference type="EMBL" id="CAD8052506.1"/>
    </source>
</evidence>
<name>A0A8S1KHC2_9CILI</name>
<dbReference type="EMBL" id="CAJJDN010000006">
    <property type="protein sequence ID" value="CAD8052506.1"/>
    <property type="molecule type" value="Genomic_DNA"/>
</dbReference>
<dbReference type="OrthoDB" id="10452572at2759"/>
<accession>A0A8S1KHC2</accession>
<dbReference type="AlphaFoldDB" id="A0A8S1KHC2"/>
<proteinExistence type="predicted"/>
<evidence type="ECO:0000313" key="2">
    <source>
        <dbReference type="Proteomes" id="UP000692954"/>
    </source>
</evidence>
<protein>
    <submittedName>
        <fullName evidence="1">Uncharacterized protein</fullName>
    </submittedName>
</protein>
<dbReference type="Proteomes" id="UP000692954">
    <property type="component" value="Unassembled WGS sequence"/>
</dbReference>
<sequence length="160" mass="19571">MINNQIYQPVEFVYSYTIGGKETQHFQLKNQLPQKKRNLTEEEKRQIKREIHDEFNKKKIVKKTINKQIIININHKKYLKLFKKLKSRKNKVTKLGLGKRIKLVKRERIYKLTKEDDEEQVKVKDAYDREYDKGKVKKVKKKREKQQLDFDKAYKLKYNK</sequence>
<comment type="caution">
    <text evidence="1">The sequence shown here is derived from an EMBL/GenBank/DDBJ whole genome shotgun (WGS) entry which is preliminary data.</text>
</comment>
<organism evidence="1 2">
    <name type="scientific">Paramecium sonneborni</name>
    <dbReference type="NCBI Taxonomy" id="65129"/>
    <lineage>
        <taxon>Eukaryota</taxon>
        <taxon>Sar</taxon>
        <taxon>Alveolata</taxon>
        <taxon>Ciliophora</taxon>
        <taxon>Intramacronucleata</taxon>
        <taxon>Oligohymenophorea</taxon>
        <taxon>Peniculida</taxon>
        <taxon>Parameciidae</taxon>
        <taxon>Paramecium</taxon>
    </lineage>
</organism>
<keyword evidence="2" id="KW-1185">Reference proteome</keyword>